<dbReference type="AlphaFoldDB" id="A0A9P5YGR6"/>
<dbReference type="Proteomes" id="UP000807353">
    <property type="component" value="Unassembled WGS sequence"/>
</dbReference>
<protein>
    <submittedName>
        <fullName evidence="2">Uncharacterized protein</fullName>
    </submittedName>
</protein>
<keyword evidence="3" id="KW-1185">Reference proteome</keyword>
<reference evidence="2" key="1">
    <citation type="submission" date="2020-11" db="EMBL/GenBank/DDBJ databases">
        <authorList>
            <consortium name="DOE Joint Genome Institute"/>
            <person name="Ahrendt S."/>
            <person name="Riley R."/>
            <person name="Andreopoulos W."/>
            <person name="Labutti K."/>
            <person name="Pangilinan J."/>
            <person name="Ruiz-Duenas F.J."/>
            <person name="Barrasa J.M."/>
            <person name="Sanchez-Garcia M."/>
            <person name="Camarero S."/>
            <person name="Miyauchi S."/>
            <person name="Serrano A."/>
            <person name="Linde D."/>
            <person name="Babiker R."/>
            <person name="Drula E."/>
            <person name="Ayuso-Fernandez I."/>
            <person name="Pacheco R."/>
            <person name="Padilla G."/>
            <person name="Ferreira P."/>
            <person name="Barriuso J."/>
            <person name="Kellner H."/>
            <person name="Castanera R."/>
            <person name="Alfaro M."/>
            <person name="Ramirez L."/>
            <person name="Pisabarro A.G."/>
            <person name="Kuo A."/>
            <person name="Tritt A."/>
            <person name="Lipzen A."/>
            <person name="He G."/>
            <person name="Yan M."/>
            <person name="Ng V."/>
            <person name="Cullen D."/>
            <person name="Martin F."/>
            <person name="Rosso M.-N."/>
            <person name="Henrissat B."/>
            <person name="Hibbett D."/>
            <person name="Martinez A.T."/>
            <person name="Grigoriev I.V."/>
        </authorList>
    </citation>
    <scope>NUCLEOTIDE SEQUENCE</scope>
    <source>
        <strain evidence="2">CBS 247.69</strain>
    </source>
</reference>
<evidence type="ECO:0000313" key="2">
    <source>
        <dbReference type="EMBL" id="KAF9468613.1"/>
    </source>
</evidence>
<comment type="caution">
    <text evidence="2">The sequence shown here is derived from an EMBL/GenBank/DDBJ whole genome shotgun (WGS) entry which is preliminary data.</text>
</comment>
<evidence type="ECO:0000313" key="3">
    <source>
        <dbReference type="Proteomes" id="UP000807353"/>
    </source>
</evidence>
<gene>
    <name evidence="2" type="ORF">BDZ94DRAFT_682749</name>
</gene>
<sequence length="157" mass="18258">MITPKKWQPSLDHSRRTARPPSHSIPRLRLSISPNTIVRIPSMPNVKREKCPRIILHLEPPRSSYLPLPHRLDIHLHVASNAWQVLICRIPCIYKPLCTRSGPYETLGIYSAVYWEKATIIPCAFQSCDILKQLCLEASDCPKIWRMSKFAKHFFYK</sequence>
<dbReference type="EMBL" id="MU150232">
    <property type="protein sequence ID" value="KAF9468613.1"/>
    <property type="molecule type" value="Genomic_DNA"/>
</dbReference>
<name>A0A9P5YGR6_9AGAR</name>
<organism evidence="2 3">
    <name type="scientific">Collybia nuda</name>
    <dbReference type="NCBI Taxonomy" id="64659"/>
    <lineage>
        <taxon>Eukaryota</taxon>
        <taxon>Fungi</taxon>
        <taxon>Dikarya</taxon>
        <taxon>Basidiomycota</taxon>
        <taxon>Agaricomycotina</taxon>
        <taxon>Agaricomycetes</taxon>
        <taxon>Agaricomycetidae</taxon>
        <taxon>Agaricales</taxon>
        <taxon>Tricholomatineae</taxon>
        <taxon>Clitocybaceae</taxon>
        <taxon>Collybia</taxon>
    </lineage>
</organism>
<proteinExistence type="predicted"/>
<accession>A0A9P5YGR6</accession>
<feature type="region of interest" description="Disordered" evidence="1">
    <location>
        <begin position="1"/>
        <end position="26"/>
    </location>
</feature>
<evidence type="ECO:0000256" key="1">
    <source>
        <dbReference type="SAM" id="MobiDB-lite"/>
    </source>
</evidence>